<gene>
    <name evidence="5" type="ORF">LCGC14_0502940</name>
</gene>
<dbReference type="Pfam" id="PF10145">
    <property type="entry name" value="PhageMin_Tail"/>
    <property type="match status" value="1"/>
</dbReference>
<comment type="caution">
    <text evidence="5">The sequence shown here is derived from an EMBL/GenBank/DDBJ whole genome shotgun (WGS) entry which is preliminary data.</text>
</comment>
<keyword evidence="3" id="KW-1133">Transmembrane helix</keyword>
<evidence type="ECO:0000256" key="2">
    <source>
        <dbReference type="SAM" id="Coils"/>
    </source>
</evidence>
<evidence type="ECO:0000256" key="3">
    <source>
        <dbReference type="SAM" id="Phobius"/>
    </source>
</evidence>
<protein>
    <recommendedName>
        <fullName evidence="4">Phage tail tape measure protein domain-containing protein</fullName>
    </recommendedName>
</protein>
<dbReference type="PANTHER" id="PTHR37813">
    <property type="entry name" value="FELS-2 PROPHAGE PROTEIN"/>
    <property type="match status" value="1"/>
</dbReference>
<dbReference type="InterPro" id="IPR010090">
    <property type="entry name" value="Phage_tape_meas"/>
</dbReference>
<name>A0A0F9UQB2_9ZZZZ</name>
<feature type="transmembrane region" description="Helical" evidence="3">
    <location>
        <begin position="383"/>
        <end position="405"/>
    </location>
</feature>
<proteinExistence type="predicted"/>
<dbReference type="AlphaFoldDB" id="A0A0F9UQB2"/>
<keyword evidence="3" id="KW-0472">Membrane</keyword>
<dbReference type="PANTHER" id="PTHR37813:SF1">
    <property type="entry name" value="FELS-2 PROPHAGE PROTEIN"/>
    <property type="match status" value="1"/>
</dbReference>
<dbReference type="NCBIfam" id="TIGR01760">
    <property type="entry name" value="tape_meas_TP901"/>
    <property type="match status" value="1"/>
</dbReference>
<keyword evidence="2" id="KW-0175">Coiled coil</keyword>
<evidence type="ECO:0000256" key="1">
    <source>
        <dbReference type="ARBA" id="ARBA00022612"/>
    </source>
</evidence>
<keyword evidence="1" id="KW-1188">Viral release from host cell</keyword>
<reference evidence="5" key="1">
    <citation type="journal article" date="2015" name="Nature">
        <title>Complex archaea that bridge the gap between prokaryotes and eukaryotes.</title>
        <authorList>
            <person name="Spang A."/>
            <person name="Saw J.H."/>
            <person name="Jorgensen S.L."/>
            <person name="Zaremba-Niedzwiedzka K."/>
            <person name="Martijn J."/>
            <person name="Lind A.E."/>
            <person name="van Eijk R."/>
            <person name="Schleper C."/>
            <person name="Guy L."/>
            <person name="Ettema T.J."/>
        </authorList>
    </citation>
    <scope>NUCLEOTIDE SEQUENCE</scope>
</reference>
<feature type="coiled-coil region" evidence="2">
    <location>
        <begin position="543"/>
        <end position="611"/>
    </location>
</feature>
<feature type="coiled-coil region" evidence="2">
    <location>
        <begin position="732"/>
        <end position="774"/>
    </location>
</feature>
<feature type="domain" description="Phage tail tape measure protein" evidence="4">
    <location>
        <begin position="103"/>
        <end position="287"/>
    </location>
</feature>
<feature type="transmembrane region" description="Helical" evidence="3">
    <location>
        <begin position="411"/>
        <end position="430"/>
    </location>
</feature>
<evidence type="ECO:0000313" key="5">
    <source>
        <dbReference type="EMBL" id="KKN63346.1"/>
    </source>
</evidence>
<feature type="coiled-coil region" evidence="2">
    <location>
        <begin position="636"/>
        <end position="688"/>
    </location>
</feature>
<feature type="coiled-coil region" evidence="2">
    <location>
        <begin position="9"/>
        <end position="43"/>
    </location>
</feature>
<sequence>MAVDAGTIYSEVRIDINKLNGDIRQIETRLNQFANKNKQKSTEVKNSWSNAFKQMNLAGVAAFAAIVMAVKGATTAFTSYEQSMANVRSVTDATAEDFKKLEDAAIAAGESTRFTATQAAEALYFLGSAGFSAKRSINALQGVLQLAGATQSDLASTSATMAATLAQFSLASTESTRVSNVFAAAIANSQATMEKLSLALKKVGPISGAFGISLEETTANLEALFTAGLTGQESGVALRNIMLGLTKETGPLIAKLKELGIAFEDVNPQEVGLTDAIQTLAESGVDLAQVFETRTVAAILSLAETGGPALRQLEADITDTNRAAEMYAIQNDTLAGSMDFFKSAMESASIKLTKEFAPAIRGVVDFLTDAIRAFNGLPGPIKIAIVALATIGPAIAAISAAVALLSASFGGISAALMVLGGAVALTGVLHRMQDITREAKLVNSFLERAVANGEDLNEKMVEMARVTGKSLEEIKDIVRENDNINESLLIQDELNQDIVDKYTRRIELLETELELNAELLVSQGISGFLYRAQLEIILGILEARKQARAVLEAEIELRKEQEEAERIRLEKEKKRLDDLADLQEEFRRLQLTEEQRAIEDLETDRDKYMEGGIETEEWYQQELAAIREKYAEEESGEKKEAERIRLENEKINLQKLVEIQEEFRREQLTAEERAREDLEIRRAELLLAGIDDEIWYQEQLAAIREQFRKEEKEKEEREDPRAEQREKEIADTKTLIELKDRYQQKLESLKQTAIEQLEADRERTIEEIKNSDATKEAKDEAIKAVKEYYDLLIDNTANAIFQDTFMSMIDTVLSGFSGLFSALSALSAALTANRIADLDAWLQAELEAAGLVEETTLERLQRELDAAIAAGDSETADKLRQDLLREQIEEDYQKKLAQIKYEGELKQWKYTLAIGIASAASAILSGYASKPFLPVGLLAGILATAKSGIQIAAIKAQEPKPPAAATGGLVLPSSTGGTLINTAENRAPELLLNGGASGEAFLNGFAQRIADIINAGNGNGITIPVHLYIDGKKVAESSAKYYNKGIVRIDL</sequence>
<evidence type="ECO:0000259" key="4">
    <source>
        <dbReference type="Pfam" id="PF10145"/>
    </source>
</evidence>
<organism evidence="5">
    <name type="scientific">marine sediment metagenome</name>
    <dbReference type="NCBI Taxonomy" id="412755"/>
    <lineage>
        <taxon>unclassified sequences</taxon>
        <taxon>metagenomes</taxon>
        <taxon>ecological metagenomes</taxon>
    </lineage>
</organism>
<accession>A0A0F9UQB2</accession>
<dbReference type="EMBL" id="LAZR01000593">
    <property type="protein sequence ID" value="KKN63346.1"/>
    <property type="molecule type" value="Genomic_DNA"/>
</dbReference>
<keyword evidence="3" id="KW-0812">Transmembrane</keyword>